<dbReference type="InParanoid" id="A0A5C7EDH4"/>
<dbReference type="Gene3D" id="3.30.160.250">
    <property type="match status" value="1"/>
</dbReference>
<evidence type="ECO:0000313" key="3">
    <source>
        <dbReference type="EMBL" id="TXF09820.1"/>
    </source>
</evidence>
<dbReference type="RefSeq" id="WP_147801288.1">
    <property type="nucleotide sequence ID" value="NZ_VPFL01000047.1"/>
</dbReference>
<feature type="region of interest" description="Disordered" evidence="1">
    <location>
        <begin position="70"/>
        <end position="121"/>
    </location>
</feature>
<organism evidence="3 4">
    <name type="scientific">Pelomicrobium methylotrophicum</name>
    <dbReference type="NCBI Taxonomy" id="2602750"/>
    <lineage>
        <taxon>Bacteria</taxon>
        <taxon>Pseudomonadati</taxon>
        <taxon>Pseudomonadota</taxon>
        <taxon>Hydrogenophilia</taxon>
        <taxon>Hydrogenophilia incertae sedis</taxon>
        <taxon>Pelomicrobium</taxon>
    </lineage>
</organism>
<keyword evidence="4" id="KW-1185">Reference proteome</keyword>
<comment type="caution">
    <text evidence="3">The sequence shown here is derived from an EMBL/GenBank/DDBJ whole genome shotgun (WGS) entry which is preliminary data.</text>
</comment>
<dbReference type="InterPro" id="IPR051404">
    <property type="entry name" value="TA_system_antitoxin"/>
</dbReference>
<dbReference type="PANTHER" id="PTHR34504:SF2">
    <property type="entry name" value="UPF0150 PROTEIN SSL0259"/>
    <property type="match status" value="1"/>
</dbReference>
<evidence type="ECO:0000313" key="4">
    <source>
        <dbReference type="Proteomes" id="UP000321201"/>
    </source>
</evidence>
<gene>
    <name evidence="3" type="ORF">FR698_16530</name>
</gene>
<dbReference type="EMBL" id="VPFL01000047">
    <property type="protein sequence ID" value="TXF09820.1"/>
    <property type="molecule type" value="Genomic_DNA"/>
</dbReference>
<protein>
    <submittedName>
        <fullName evidence="3">Type II toxin-antitoxin system HicB family antitoxin</fullName>
    </submittedName>
</protein>
<dbReference type="InterPro" id="IPR035069">
    <property type="entry name" value="TTHA1013/TTHA0281-like"/>
</dbReference>
<dbReference type="Pfam" id="PF15919">
    <property type="entry name" value="HicB_lk_antitox"/>
    <property type="match status" value="1"/>
</dbReference>
<dbReference type="InterPro" id="IPR031807">
    <property type="entry name" value="HicB-like"/>
</dbReference>
<evidence type="ECO:0000259" key="2">
    <source>
        <dbReference type="Pfam" id="PF15919"/>
    </source>
</evidence>
<dbReference type="Proteomes" id="UP000321201">
    <property type="component" value="Unassembled WGS sequence"/>
</dbReference>
<evidence type="ECO:0000256" key="1">
    <source>
        <dbReference type="SAM" id="MobiDB-lite"/>
    </source>
</evidence>
<sequence length="121" mass="13168">MARYPIEVFWSDEDEGYIAIAPDLPGASAWGRTEAEAIQELHTVIDLWIKAANKAGNLIPKPSNPADLSYSGKFPMRVPESSMPGPHARPGPRREPEPVRALSAHQGPGGTRQAGGMTRRR</sequence>
<reference evidence="3 4" key="1">
    <citation type="submission" date="2019-08" db="EMBL/GenBank/DDBJ databases">
        <title>Pelomicrobium methylotrophicum gen. nov., sp. nov. a moderately thermophilic, facultatively anaerobic, lithoautotrophic and methylotrophic bacterium isolated from a terrestrial mud volcano.</title>
        <authorList>
            <person name="Slobodkina G.B."/>
            <person name="Merkel A.Y."/>
            <person name="Slobodkin A.I."/>
        </authorList>
    </citation>
    <scope>NUCLEOTIDE SEQUENCE [LARGE SCALE GENOMIC DNA]</scope>
    <source>
        <strain evidence="3 4">SM250</strain>
    </source>
</reference>
<dbReference type="AlphaFoldDB" id="A0A5C7EDH4"/>
<dbReference type="SUPFAM" id="SSF143100">
    <property type="entry name" value="TTHA1013/TTHA0281-like"/>
    <property type="match status" value="1"/>
</dbReference>
<proteinExistence type="predicted"/>
<feature type="domain" description="HicB-like antitoxin of toxin-antitoxin system" evidence="2">
    <location>
        <begin position="4"/>
        <end position="68"/>
    </location>
</feature>
<accession>A0A5C7EDH4</accession>
<dbReference type="OrthoDB" id="9807959at2"/>
<name>A0A5C7EDH4_9PROT</name>
<dbReference type="PANTHER" id="PTHR34504">
    <property type="entry name" value="ANTITOXIN HICB"/>
    <property type="match status" value="1"/>
</dbReference>